<keyword evidence="10" id="KW-1185">Reference proteome</keyword>
<dbReference type="InterPro" id="IPR036860">
    <property type="entry name" value="SH2_dom_sf"/>
</dbReference>
<evidence type="ECO:0000259" key="7">
    <source>
        <dbReference type="PROSITE" id="PS50089"/>
    </source>
</evidence>
<evidence type="ECO:0000256" key="2">
    <source>
        <dbReference type="ARBA" id="ARBA00022837"/>
    </source>
</evidence>
<dbReference type="CDD" id="cd16501">
    <property type="entry name" value="RING-HC_CblA-like"/>
    <property type="match status" value="1"/>
</dbReference>
<dbReference type="GO" id="GO:0001784">
    <property type="term" value="F:phosphotyrosine residue binding"/>
    <property type="evidence" value="ECO:0007669"/>
    <property type="project" value="InterPro"/>
</dbReference>
<dbReference type="AlphaFoldDB" id="D3B844"/>
<dbReference type="PANTHER" id="PTHR14879">
    <property type="entry name" value="CASPASE REGULATOR, RING FINGER DOMAIN-CONTAINING"/>
    <property type="match status" value="1"/>
</dbReference>
<evidence type="ECO:0000259" key="8">
    <source>
        <dbReference type="PROSITE" id="PS51506"/>
    </source>
</evidence>
<keyword evidence="1" id="KW-0479">Metal-binding</keyword>
<feature type="region of interest" description="Disordered" evidence="5">
    <location>
        <begin position="248"/>
        <end position="277"/>
    </location>
</feature>
<feature type="domain" description="RING-type" evidence="7">
    <location>
        <begin position="645"/>
        <end position="680"/>
    </location>
</feature>
<dbReference type="EMBL" id="ADBJ01000020">
    <property type="protein sequence ID" value="EFA82212.1"/>
    <property type="molecule type" value="Genomic_DNA"/>
</dbReference>
<dbReference type="SUPFAM" id="SSF57850">
    <property type="entry name" value="RING/U-box"/>
    <property type="match status" value="1"/>
</dbReference>
<feature type="compositionally biased region" description="Low complexity" evidence="5">
    <location>
        <begin position="531"/>
        <end position="547"/>
    </location>
</feature>
<dbReference type="GO" id="GO:0005509">
    <property type="term" value="F:calcium ion binding"/>
    <property type="evidence" value="ECO:0007669"/>
    <property type="project" value="InterPro"/>
</dbReference>
<dbReference type="InterPro" id="IPR014741">
    <property type="entry name" value="Adaptor_Cbl_EF_hand-like"/>
</dbReference>
<dbReference type="Gene3D" id="1.10.238.10">
    <property type="entry name" value="EF-hand"/>
    <property type="match status" value="1"/>
</dbReference>
<feature type="region of interest" description="Disordered" evidence="5">
    <location>
        <begin position="591"/>
        <end position="634"/>
    </location>
</feature>
<dbReference type="Pfam" id="PF00017">
    <property type="entry name" value="SH2"/>
    <property type="match status" value="1"/>
</dbReference>
<sequence>MKSVHHSTNNNSGRNNIITNNNNNNSNGSNNNNNNISTNNTSRINNSNSITQNININNNSNNNANNIPSFLTIPSTFKEVRQQTNSNNNNSNNSNSSSSNDNISKELVENLITICLNMIESIGKLLVEFRSNLLSDSEFSELNNTYLFIKTSLQLYKSIVINLEEAEYQKQINQITIGNRDVCYQISISRIHTLLNQLLSSLTEMKSLQHSKSLSRDQLSQIIATILKNDSLVKQSVDQHLALFPVADNNDTTNKNNNNSNNSNSNDNQHSTLSNNEESNSLQLLSAEAQEMWKKRFGKNIIFIQWSHFFEKLQTFLNVKASDYEVNLKHIIDFTQDSFVSTYKFSTFLKWFGPLSKSLNNVIETIEAKTMSGFISGVEATRFLDKKSAGHYIIRFSKTYPGAFAVTFVENSCNIRHCLLYPVSNGLTLLQPPDVFSNLTEFVISFSSKLKYAIGPVDASLFPPHSPMIQSPEGQPNNEPLTSIPPPITTTTTTTTTTSSTINNNNNNVQNQQLLRPDQHLNVKSRHQRDGSNNSNGSTNSQLSSESSGDKIPTINFNNGSSSPPMDEQADGTVVLSSSPNANFISEAFLSRSPVKSSPASTSAGSSSPVAQIKKKKKKEKEHHHHHHHKTKEVVEGGLSDKDLCVVCMDNPINTVFLECGHLSCCSKCSGKLKICPLCRQNISRVNL</sequence>
<feature type="compositionally biased region" description="Basic residues" evidence="5">
    <location>
        <begin position="613"/>
        <end position="631"/>
    </location>
</feature>
<accession>D3B844</accession>
<feature type="compositionally biased region" description="Low complexity" evidence="5">
    <location>
        <begin position="489"/>
        <end position="508"/>
    </location>
</feature>
<dbReference type="InterPro" id="IPR013083">
    <property type="entry name" value="Znf_RING/FYVE/PHD"/>
</dbReference>
<feature type="compositionally biased region" description="Polar residues" evidence="5">
    <location>
        <begin position="468"/>
        <end position="481"/>
    </location>
</feature>
<dbReference type="SUPFAM" id="SSF55550">
    <property type="entry name" value="SH2 domain"/>
    <property type="match status" value="1"/>
</dbReference>
<dbReference type="PROSITE" id="PS50089">
    <property type="entry name" value="ZF_RING_2"/>
    <property type="match status" value="1"/>
</dbReference>
<dbReference type="SMART" id="SM00184">
    <property type="entry name" value="RING"/>
    <property type="match status" value="1"/>
</dbReference>
<dbReference type="InterPro" id="IPR001841">
    <property type="entry name" value="Znf_RING"/>
</dbReference>
<feature type="compositionally biased region" description="Low complexity" evidence="5">
    <location>
        <begin position="85"/>
        <end position="100"/>
    </location>
</feature>
<dbReference type="FunCoup" id="D3B844">
    <property type="interactions" value="142"/>
</dbReference>
<dbReference type="OMA" id="YIIRFSK"/>
<dbReference type="Pfam" id="PF13920">
    <property type="entry name" value="zf-C3HC4_3"/>
    <property type="match status" value="1"/>
</dbReference>
<dbReference type="SUPFAM" id="SSF47473">
    <property type="entry name" value="EF-hand"/>
    <property type="match status" value="1"/>
</dbReference>
<evidence type="ECO:0000256" key="1">
    <source>
        <dbReference type="ARBA" id="ARBA00022723"/>
    </source>
</evidence>
<dbReference type="Gene3D" id="3.30.40.10">
    <property type="entry name" value="Zinc/RING finger domain, C3HC4 (zinc finger)"/>
    <property type="match status" value="1"/>
</dbReference>
<dbReference type="RefSeq" id="XP_020434329.1">
    <property type="nucleotide sequence ID" value="XM_020575534.1"/>
</dbReference>
<dbReference type="InterPro" id="IPR051728">
    <property type="entry name" value="RING-FYVE_E3_ubiquitin-ligase"/>
</dbReference>
<dbReference type="PROSITE" id="PS50001">
    <property type="entry name" value="SH2"/>
    <property type="match status" value="1"/>
</dbReference>
<dbReference type="Pfam" id="PF02761">
    <property type="entry name" value="Cbl_N2"/>
    <property type="match status" value="1"/>
</dbReference>
<dbReference type="InterPro" id="IPR011992">
    <property type="entry name" value="EF-hand-dom_pair"/>
</dbReference>
<dbReference type="GeneID" id="31360122"/>
<dbReference type="PANTHER" id="PTHR14879:SF5">
    <property type="entry name" value="RING-TYPE DOMAIN-CONTAINING PROTEIN"/>
    <property type="match status" value="1"/>
</dbReference>
<protein>
    <submittedName>
        <fullName evidence="9">RING zinc finger-containing protein</fullName>
    </submittedName>
</protein>
<feature type="domain" description="SH2" evidence="6">
    <location>
        <begin position="370"/>
        <end position="443"/>
    </location>
</feature>
<proteinExistence type="predicted"/>
<organism evidence="9 10">
    <name type="scientific">Heterostelium pallidum (strain ATCC 26659 / Pp 5 / PN500)</name>
    <name type="common">Cellular slime mold</name>
    <name type="synonym">Polysphondylium pallidum</name>
    <dbReference type="NCBI Taxonomy" id="670386"/>
    <lineage>
        <taxon>Eukaryota</taxon>
        <taxon>Amoebozoa</taxon>
        <taxon>Evosea</taxon>
        <taxon>Eumycetozoa</taxon>
        <taxon>Dictyostelia</taxon>
        <taxon>Acytosteliales</taxon>
        <taxon>Acytosteliaceae</taxon>
        <taxon>Heterostelium</taxon>
    </lineage>
</organism>
<dbReference type="Proteomes" id="UP000001396">
    <property type="component" value="Unassembled WGS sequence"/>
</dbReference>
<dbReference type="GO" id="GO:0008270">
    <property type="term" value="F:zinc ion binding"/>
    <property type="evidence" value="ECO:0007669"/>
    <property type="project" value="UniProtKB-KW"/>
</dbReference>
<evidence type="ECO:0000313" key="9">
    <source>
        <dbReference type="EMBL" id="EFA82212.1"/>
    </source>
</evidence>
<dbReference type="InterPro" id="IPR000980">
    <property type="entry name" value="SH2"/>
</dbReference>
<evidence type="ECO:0000256" key="4">
    <source>
        <dbReference type="PROSITE-ProRule" id="PRU00191"/>
    </source>
</evidence>
<gene>
    <name evidence="9" type="primary">cblA-2</name>
    <name evidence="9" type="ORF">PPL_04635</name>
</gene>
<keyword evidence="3" id="KW-0863">Zinc-finger</keyword>
<keyword evidence="3" id="KW-0862">Zinc</keyword>
<feature type="region of interest" description="Disordered" evidence="5">
    <location>
        <begin position="81"/>
        <end position="101"/>
    </location>
</feature>
<dbReference type="STRING" id="670386.D3B844"/>
<evidence type="ECO:0000313" key="10">
    <source>
        <dbReference type="Proteomes" id="UP000001396"/>
    </source>
</evidence>
<keyword evidence="2" id="KW-0106">Calcium</keyword>
<feature type="compositionally biased region" description="Low complexity" evidence="5">
    <location>
        <begin position="597"/>
        <end position="609"/>
    </location>
</feature>
<feature type="domain" description="Cbl-PTB" evidence="8">
    <location>
        <begin position="101"/>
        <end position="452"/>
    </location>
</feature>
<comment type="caution">
    <text evidence="9">The sequence shown here is derived from an EMBL/GenBank/DDBJ whole genome shotgun (WGS) entry which is preliminary data.</text>
</comment>
<evidence type="ECO:0000256" key="3">
    <source>
        <dbReference type="PROSITE-ProRule" id="PRU00175"/>
    </source>
</evidence>
<dbReference type="InterPro" id="IPR024159">
    <property type="entry name" value="Cbl_PTB"/>
</dbReference>
<feature type="compositionally biased region" description="Polar residues" evidence="5">
    <location>
        <begin position="555"/>
        <end position="564"/>
    </location>
</feature>
<reference evidence="9 10" key="1">
    <citation type="journal article" date="2011" name="Genome Res.">
        <title>Phylogeny-wide analysis of social amoeba genomes highlights ancient origins for complex intercellular communication.</title>
        <authorList>
            <person name="Heidel A.J."/>
            <person name="Lawal H.M."/>
            <person name="Felder M."/>
            <person name="Schilde C."/>
            <person name="Helps N.R."/>
            <person name="Tunggal B."/>
            <person name="Rivero F."/>
            <person name="John U."/>
            <person name="Schleicher M."/>
            <person name="Eichinger L."/>
            <person name="Platzer M."/>
            <person name="Noegel A.A."/>
            <person name="Schaap P."/>
            <person name="Gloeckner G."/>
        </authorList>
    </citation>
    <scope>NUCLEOTIDE SEQUENCE [LARGE SCALE GENOMIC DNA]</scope>
    <source>
        <strain evidence="10">ATCC 26659 / Pp 5 / PN500</strain>
    </source>
</reference>
<evidence type="ECO:0000259" key="6">
    <source>
        <dbReference type="PROSITE" id="PS50001"/>
    </source>
</evidence>
<feature type="region of interest" description="Disordered" evidence="5">
    <location>
        <begin position="464"/>
        <end position="574"/>
    </location>
</feature>
<keyword evidence="4" id="KW-0727">SH2 domain</keyword>
<dbReference type="CDD" id="cd00173">
    <property type="entry name" value="SH2"/>
    <property type="match status" value="1"/>
</dbReference>
<name>D3B844_HETP5</name>
<feature type="region of interest" description="Disordered" evidence="5">
    <location>
        <begin position="1"/>
        <end position="46"/>
    </location>
</feature>
<dbReference type="Gene3D" id="3.30.505.10">
    <property type="entry name" value="SH2 domain"/>
    <property type="match status" value="1"/>
</dbReference>
<dbReference type="InParanoid" id="D3B844"/>
<dbReference type="PROSITE" id="PS51506">
    <property type="entry name" value="CBL_PTB"/>
    <property type="match status" value="1"/>
</dbReference>
<feature type="compositionally biased region" description="Low complexity" evidence="5">
    <location>
        <begin position="7"/>
        <end position="46"/>
    </location>
</feature>
<evidence type="ECO:0000256" key="5">
    <source>
        <dbReference type="SAM" id="MobiDB-lite"/>
    </source>
</evidence>